<name>A0A1B2DZR8_9BACL</name>
<dbReference type="AlphaFoldDB" id="A0A1B2DZR8"/>
<dbReference type="InterPro" id="IPR001789">
    <property type="entry name" value="Sig_transdc_resp-reg_receiver"/>
</dbReference>
<dbReference type="Pfam" id="PF12833">
    <property type="entry name" value="HTH_18"/>
    <property type="match status" value="1"/>
</dbReference>
<evidence type="ECO:0000256" key="2">
    <source>
        <dbReference type="ARBA" id="ARBA00023125"/>
    </source>
</evidence>
<dbReference type="SMART" id="SM00342">
    <property type="entry name" value="HTH_ARAC"/>
    <property type="match status" value="1"/>
</dbReference>
<keyword evidence="4" id="KW-0597">Phosphoprotein</keyword>
<dbReference type="InterPro" id="IPR041522">
    <property type="entry name" value="CdaR_GGDEF"/>
</dbReference>
<organism evidence="7">
    <name type="scientific">Paenibacillus ihbetae</name>
    <dbReference type="NCBI Taxonomy" id="1870820"/>
    <lineage>
        <taxon>Bacteria</taxon>
        <taxon>Bacillati</taxon>
        <taxon>Bacillota</taxon>
        <taxon>Bacilli</taxon>
        <taxon>Bacillales</taxon>
        <taxon>Paenibacillaceae</taxon>
        <taxon>Paenibacillus</taxon>
    </lineage>
</organism>
<accession>A0A1B2DZR8</accession>
<evidence type="ECO:0000259" key="6">
    <source>
        <dbReference type="PROSITE" id="PS50110"/>
    </source>
</evidence>
<dbReference type="GO" id="GO:0043565">
    <property type="term" value="F:sequence-specific DNA binding"/>
    <property type="evidence" value="ECO:0007669"/>
    <property type="project" value="InterPro"/>
</dbReference>
<dbReference type="InterPro" id="IPR020449">
    <property type="entry name" value="Tscrpt_reg_AraC-type_HTH"/>
</dbReference>
<evidence type="ECO:0000256" key="3">
    <source>
        <dbReference type="ARBA" id="ARBA00023163"/>
    </source>
</evidence>
<gene>
    <name evidence="7" type="ORF">BBD41_11935</name>
</gene>
<dbReference type="GO" id="GO:0003700">
    <property type="term" value="F:DNA-binding transcription factor activity"/>
    <property type="evidence" value="ECO:0007669"/>
    <property type="project" value="InterPro"/>
</dbReference>
<sequence length="527" mass="60540">MRNLLIVDDEKNIRFGLKMMIEREFPEVYDIRMASQGEEALQLLRAQPADIVITDIRMPVMDGIRLIESLAELEGTGAAKPVVLILSGYEDFEYAKAAIRYQVKEYLLKPIRREELFAALRKTEEALIRQAEVDSRMAATDVYLQQLQSHRLKELLEQPEDTGIDLAAAAESIGFEAYVKPFRVAVMKYKYEDGNTMNKDELKQLVEKMMESVEGRISASLLDGRGRLVLVGSPDGQFEKLARQFAEREMDGLFVGISREGSRIEDVRICYSQALLALSYTFIQPNIRLMNHEDINGELRTYPMPEEDIRKLGNMLGTGRDREIKTLLLDIFHIGDMPHVDIAYLERVGKQINEQVLDEVFRVYGESMVEVLKLYRRVGTMDNYRHFHAYYRSLEHLLLSVNEYIQGIRSAHSEHSEMKAAIAYMEENYHRPLNMAMVSNHVSLNYSYFSEAFKAHTGENFVAYLKKLRISRAKSLLQDGAMKLADIGKAVGFENTKQFSRVFKELEGISPHEYRMKLQTDAELGRG</sequence>
<dbReference type="Gene3D" id="3.40.50.2300">
    <property type="match status" value="1"/>
</dbReference>
<dbReference type="SUPFAM" id="SSF46689">
    <property type="entry name" value="Homeodomain-like"/>
    <property type="match status" value="2"/>
</dbReference>
<dbReference type="SUPFAM" id="SSF52172">
    <property type="entry name" value="CheY-like"/>
    <property type="match status" value="1"/>
</dbReference>
<dbReference type="Pfam" id="PF00072">
    <property type="entry name" value="Response_reg"/>
    <property type="match status" value="1"/>
</dbReference>
<dbReference type="Pfam" id="PF17853">
    <property type="entry name" value="GGDEF_2"/>
    <property type="match status" value="1"/>
</dbReference>
<feature type="domain" description="Response regulatory" evidence="6">
    <location>
        <begin position="3"/>
        <end position="124"/>
    </location>
</feature>
<dbReference type="InterPro" id="IPR009057">
    <property type="entry name" value="Homeodomain-like_sf"/>
</dbReference>
<dbReference type="InterPro" id="IPR018060">
    <property type="entry name" value="HTH_AraC"/>
</dbReference>
<evidence type="ECO:0000256" key="4">
    <source>
        <dbReference type="PROSITE-ProRule" id="PRU00169"/>
    </source>
</evidence>
<dbReference type="SMART" id="SM00448">
    <property type="entry name" value="REC"/>
    <property type="match status" value="1"/>
</dbReference>
<reference evidence="7" key="1">
    <citation type="submission" date="2016-08" db="EMBL/GenBank/DDBJ databases">
        <title>Complete Genome Seqeunce of Paenibacillus sp. nov. IHBB 9852 from high altitute lake of Indian trans-Himalayas.</title>
        <authorList>
            <person name="Kiran S."/>
            <person name="Swarnkar M.K."/>
            <person name="Rana A."/>
            <person name="Tewari R."/>
            <person name="Gulati A."/>
        </authorList>
    </citation>
    <scope>NUCLEOTIDE SEQUENCE [LARGE SCALE GENOMIC DNA]</scope>
    <source>
        <strain evidence="7">IHBB 9852</strain>
    </source>
</reference>
<dbReference type="PROSITE" id="PS01124">
    <property type="entry name" value="HTH_ARAC_FAMILY_2"/>
    <property type="match status" value="1"/>
</dbReference>
<evidence type="ECO:0000313" key="7">
    <source>
        <dbReference type="EMBL" id="ANY73238.1"/>
    </source>
</evidence>
<keyword evidence="2 7" id="KW-0238">DNA-binding</keyword>
<dbReference type="KEGG" id="pib:BBD41_11935"/>
<protein>
    <submittedName>
        <fullName evidence="7">DNA-binding response regulator</fullName>
    </submittedName>
</protein>
<dbReference type="PROSITE" id="PS50110">
    <property type="entry name" value="RESPONSE_REGULATORY"/>
    <property type="match status" value="1"/>
</dbReference>
<dbReference type="InterPro" id="IPR011006">
    <property type="entry name" value="CheY-like_superfamily"/>
</dbReference>
<dbReference type="PRINTS" id="PR00032">
    <property type="entry name" value="HTHARAC"/>
</dbReference>
<feature type="domain" description="HTH araC/xylS-type" evidence="5">
    <location>
        <begin position="419"/>
        <end position="517"/>
    </location>
</feature>
<dbReference type="EMBL" id="CP016809">
    <property type="protein sequence ID" value="ANY73238.1"/>
    <property type="molecule type" value="Genomic_DNA"/>
</dbReference>
<proteinExistence type="predicted"/>
<keyword evidence="1" id="KW-0805">Transcription regulation</keyword>
<dbReference type="GO" id="GO:0000160">
    <property type="term" value="P:phosphorelay signal transduction system"/>
    <property type="evidence" value="ECO:0007669"/>
    <property type="project" value="InterPro"/>
</dbReference>
<dbReference type="CDD" id="cd17536">
    <property type="entry name" value="REC_YesN-like"/>
    <property type="match status" value="1"/>
</dbReference>
<evidence type="ECO:0000259" key="5">
    <source>
        <dbReference type="PROSITE" id="PS01124"/>
    </source>
</evidence>
<evidence type="ECO:0000256" key="1">
    <source>
        <dbReference type="ARBA" id="ARBA00023015"/>
    </source>
</evidence>
<dbReference type="Gene3D" id="1.10.10.60">
    <property type="entry name" value="Homeodomain-like"/>
    <property type="match status" value="2"/>
</dbReference>
<dbReference type="RefSeq" id="WP_099477736.1">
    <property type="nucleotide sequence ID" value="NZ_CP016809.1"/>
</dbReference>
<dbReference type="PANTHER" id="PTHR43280:SF2">
    <property type="entry name" value="HTH-TYPE TRANSCRIPTIONAL REGULATOR EXSA"/>
    <property type="match status" value="1"/>
</dbReference>
<keyword evidence="3" id="KW-0804">Transcription</keyword>
<feature type="modified residue" description="4-aspartylphosphate" evidence="4">
    <location>
        <position position="55"/>
    </location>
</feature>
<dbReference type="PANTHER" id="PTHR43280">
    <property type="entry name" value="ARAC-FAMILY TRANSCRIPTIONAL REGULATOR"/>
    <property type="match status" value="1"/>
</dbReference>